<gene>
    <name evidence="1" type="ORF">EV182_006744</name>
</gene>
<reference evidence="1" key="1">
    <citation type="submission" date="2022-06" db="EMBL/GenBank/DDBJ databases">
        <title>Phylogenomic reconstructions and comparative analyses of Kickxellomycotina fungi.</title>
        <authorList>
            <person name="Reynolds N.K."/>
            <person name="Stajich J.E."/>
            <person name="Barry K."/>
            <person name="Grigoriev I.V."/>
            <person name="Crous P."/>
            <person name="Smith M.E."/>
        </authorList>
    </citation>
    <scope>NUCLEOTIDE SEQUENCE</scope>
    <source>
        <strain evidence="1">RSA 2271</strain>
    </source>
</reference>
<comment type="caution">
    <text evidence="1">The sequence shown here is derived from an EMBL/GenBank/DDBJ whole genome shotgun (WGS) entry which is preliminary data.</text>
</comment>
<protein>
    <submittedName>
        <fullName evidence="1">Uncharacterized protein</fullName>
    </submittedName>
</protein>
<dbReference type="Proteomes" id="UP001145114">
    <property type="component" value="Unassembled WGS sequence"/>
</dbReference>
<dbReference type="EMBL" id="JAMZIH010008025">
    <property type="protein sequence ID" value="KAJ1672661.1"/>
    <property type="molecule type" value="Genomic_DNA"/>
</dbReference>
<keyword evidence="2" id="KW-1185">Reference proteome</keyword>
<feature type="non-terminal residue" evidence="1">
    <location>
        <position position="64"/>
    </location>
</feature>
<evidence type="ECO:0000313" key="2">
    <source>
        <dbReference type="Proteomes" id="UP001145114"/>
    </source>
</evidence>
<name>A0ACC1HAK3_9FUNG</name>
<accession>A0ACC1HAK3</accession>
<evidence type="ECO:0000313" key="1">
    <source>
        <dbReference type="EMBL" id="KAJ1672661.1"/>
    </source>
</evidence>
<proteinExistence type="predicted"/>
<sequence>MLSSTAVPGELPSCFELVDDKPPVLVAFWLSSVAVGVESSPLVTSASVGSSGSLLLPSDLPRLE</sequence>
<organism evidence="1 2">
    <name type="scientific">Spiromyces aspiralis</name>
    <dbReference type="NCBI Taxonomy" id="68401"/>
    <lineage>
        <taxon>Eukaryota</taxon>
        <taxon>Fungi</taxon>
        <taxon>Fungi incertae sedis</taxon>
        <taxon>Zoopagomycota</taxon>
        <taxon>Kickxellomycotina</taxon>
        <taxon>Kickxellomycetes</taxon>
        <taxon>Kickxellales</taxon>
        <taxon>Kickxellaceae</taxon>
        <taxon>Spiromyces</taxon>
    </lineage>
</organism>